<dbReference type="InterPro" id="IPR036271">
    <property type="entry name" value="Tet_transcr_reg_TetR-rel_C_sf"/>
</dbReference>
<dbReference type="GO" id="GO:0000976">
    <property type="term" value="F:transcription cis-regulatory region binding"/>
    <property type="evidence" value="ECO:0007669"/>
    <property type="project" value="TreeGrafter"/>
</dbReference>
<dbReference type="InterPro" id="IPR050109">
    <property type="entry name" value="HTH-type_TetR-like_transc_reg"/>
</dbReference>
<dbReference type="PANTHER" id="PTHR30055">
    <property type="entry name" value="HTH-TYPE TRANSCRIPTIONAL REGULATOR RUTR"/>
    <property type="match status" value="1"/>
</dbReference>
<evidence type="ECO:0000259" key="5">
    <source>
        <dbReference type="PROSITE" id="PS50977"/>
    </source>
</evidence>
<dbReference type="SUPFAM" id="SSF48498">
    <property type="entry name" value="Tetracyclin repressor-like, C-terminal domain"/>
    <property type="match status" value="1"/>
</dbReference>
<dbReference type="InterPro" id="IPR009057">
    <property type="entry name" value="Homeodomain-like_sf"/>
</dbReference>
<dbReference type="EMBL" id="FWXR01000041">
    <property type="protein sequence ID" value="SMD14317.1"/>
    <property type="molecule type" value="Genomic_DNA"/>
</dbReference>
<keyword evidence="7" id="KW-1185">Reference proteome</keyword>
<dbReference type="Proteomes" id="UP000192656">
    <property type="component" value="Unassembled WGS sequence"/>
</dbReference>
<evidence type="ECO:0000313" key="6">
    <source>
        <dbReference type="EMBL" id="SMD14317.1"/>
    </source>
</evidence>
<dbReference type="GO" id="GO:0003700">
    <property type="term" value="F:DNA-binding transcription factor activity"/>
    <property type="evidence" value="ECO:0007669"/>
    <property type="project" value="TreeGrafter"/>
</dbReference>
<evidence type="ECO:0000313" key="7">
    <source>
        <dbReference type="Proteomes" id="UP000192656"/>
    </source>
</evidence>
<dbReference type="Pfam" id="PF13305">
    <property type="entry name" value="TetR_C_33"/>
    <property type="match status" value="1"/>
</dbReference>
<name>A0A1W2EX99_9HYPH</name>
<reference evidence="6 7" key="1">
    <citation type="submission" date="2017-04" db="EMBL/GenBank/DDBJ databases">
        <authorList>
            <person name="Afonso C.L."/>
            <person name="Miller P.J."/>
            <person name="Scott M.A."/>
            <person name="Spackman E."/>
            <person name="Goraichik I."/>
            <person name="Dimitrov K.M."/>
            <person name="Suarez D.L."/>
            <person name="Swayne D.E."/>
        </authorList>
    </citation>
    <scope>NUCLEOTIDE SEQUENCE [LARGE SCALE GENOMIC DNA]</scope>
    <source>
        <strain evidence="6 7">CGMCC 1.10972</strain>
    </source>
</reference>
<sequence>MGTGERLTDAAALLLDEGGEAAVTLRAVALAVGVSHNAPYRHFADRSALLAGVAERDLRVFTRLFESISASDQPAIGKLAAALAEFVAYGEAHPARYRLLFSDPDIASRGGSLEEAAMETFAELAKLVGQAQAEGNLPSIPTLQLTGLIYATVHGLLDFQAGGRMKSEKGFTSVMDGVKTMLRLIAND</sequence>
<dbReference type="PROSITE" id="PS50977">
    <property type="entry name" value="HTH_TETR_2"/>
    <property type="match status" value="1"/>
</dbReference>
<gene>
    <name evidence="6" type="ORF">SAMN06297251_1419</name>
</gene>
<organism evidence="6 7">
    <name type="scientific">Fulvimarina manganoxydans</name>
    <dbReference type="NCBI Taxonomy" id="937218"/>
    <lineage>
        <taxon>Bacteria</taxon>
        <taxon>Pseudomonadati</taxon>
        <taxon>Pseudomonadota</taxon>
        <taxon>Alphaproteobacteria</taxon>
        <taxon>Hyphomicrobiales</taxon>
        <taxon>Aurantimonadaceae</taxon>
        <taxon>Fulvimarina</taxon>
    </lineage>
</organism>
<evidence type="ECO:0000256" key="2">
    <source>
        <dbReference type="ARBA" id="ARBA00023125"/>
    </source>
</evidence>
<feature type="DNA-binding region" description="H-T-H motif" evidence="4">
    <location>
        <begin position="24"/>
        <end position="43"/>
    </location>
</feature>
<dbReference type="AlphaFoldDB" id="A0A1W2EX99"/>
<dbReference type="PANTHER" id="PTHR30055:SF234">
    <property type="entry name" value="HTH-TYPE TRANSCRIPTIONAL REGULATOR BETI"/>
    <property type="match status" value="1"/>
</dbReference>
<dbReference type="Pfam" id="PF00440">
    <property type="entry name" value="TetR_N"/>
    <property type="match status" value="1"/>
</dbReference>
<evidence type="ECO:0000256" key="4">
    <source>
        <dbReference type="PROSITE-ProRule" id="PRU00335"/>
    </source>
</evidence>
<dbReference type="STRING" id="937218.SAMN06297251_1419"/>
<protein>
    <submittedName>
        <fullName evidence="6">Transcriptional regulator, TetR family</fullName>
    </submittedName>
</protein>
<evidence type="ECO:0000256" key="1">
    <source>
        <dbReference type="ARBA" id="ARBA00023015"/>
    </source>
</evidence>
<keyword evidence="2 4" id="KW-0238">DNA-binding</keyword>
<dbReference type="InterPro" id="IPR001647">
    <property type="entry name" value="HTH_TetR"/>
</dbReference>
<evidence type="ECO:0000256" key="3">
    <source>
        <dbReference type="ARBA" id="ARBA00023163"/>
    </source>
</evidence>
<feature type="domain" description="HTH tetR-type" evidence="5">
    <location>
        <begin position="1"/>
        <end position="61"/>
    </location>
</feature>
<keyword evidence="1" id="KW-0805">Transcription regulation</keyword>
<keyword evidence="3" id="KW-0804">Transcription</keyword>
<accession>A0A1W2EX99</accession>
<dbReference type="RefSeq" id="WP_170923407.1">
    <property type="nucleotide sequence ID" value="NZ_FWXR01000041.1"/>
</dbReference>
<proteinExistence type="predicted"/>
<dbReference type="PRINTS" id="PR00455">
    <property type="entry name" value="HTHTETR"/>
</dbReference>
<dbReference type="SUPFAM" id="SSF46689">
    <property type="entry name" value="Homeodomain-like"/>
    <property type="match status" value="1"/>
</dbReference>
<dbReference type="InterPro" id="IPR025996">
    <property type="entry name" value="MT1864/Rv1816-like_C"/>
</dbReference>
<dbReference type="Gene3D" id="1.10.357.10">
    <property type="entry name" value="Tetracycline Repressor, domain 2"/>
    <property type="match status" value="1"/>
</dbReference>